<dbReference type="AlphaFoldDB" id="A0A520N0F8"/>
<protein>
    <submittedName>
        <fullName evidence="2">1-acyl-sn-glycerol-3-phosphate acyltransferase</fullName>
    </submittedName>
</protein>
<reference evidence="2 3" key="1">
    <citation type="submission" date="2019-02" db="EMBL/GenBank/DDBJ databases">
        <title>Prokaryotic population dynamics and viral predation in marine succession experiment using metagenomics: the confinement effect.</title>
        <authorList>
            <person name="Haro-Moreno J.M."/>
            <person name="Rodriguez-Valera F."/>
            <person name="Lopez-Perez M."/>
        </authorList>
    </citation>
    <scope>NUCLEOTIDE SEQUENCE [LARGE SCALE GENOMIC DNA]</scope>
    <source>
        <strain evidence="2">MED-G159</strain>
    </source>
</reference>
<dbReference type="InterPro" id="IPR002123">
    <property type="entry name" value="Plipid/glycerol_acylTrfase"/>
</dbReference>
<dbReference type="SUPFAM" id="SSF69593">
    <property type="entry name" value="Glycerol-3-phosphate (1)-acyltransferase"/>
    <property type="match status" value="1"/>
</dbReference>
<evidence type="ECO:0000313" key="3">
    <source>
        <dbReference type="Proteomes" id="UP000315825"/>
    </source>
</evidence>
<keyword evidence="2" id="KW-0808">Transferase</keyword>
<feature type="domain" description="Phospholipid/glycerol acyltransferase" evidence="1">
    <location>
        <begin position="85"/>
        <end position="188"/>
    </location>
</feature>
<dbReference type="PANTHER" id="PTHR30068:SF3">
    <property type="entry name" value="PHOSPHOLIPID_GLYCEROL ACYLTRANSFERASE DOMAIN-CONTAINING PROTEIN"/>
    <property type="match status" value="1"/>
</dbReference>
<name>A0A520N0F8_9GAMM</name>
<evidence type="ECO:0000259" key="1">
    <source>
        <dbReference type="Pfam" id="PF01553"/>
    </source>
</evidence>
<dbReference type="GO" id="GO:0016746">
    <property type="term" value="F:acyltransferase activity"/>
    <property type="evidence" value="ECO:0007669"/>
    <property type="project" value="UniProtKB-KW"/>
</dbReference>
<dbReference type="Pfam" id="PF01553">
    <property type="entry name" value="Acyltransferase"/>
    <property type="match status" value="1"/>
</dbReference>
<comment type="caution">
    <text evidence="2">The sequence shown here is derived from an EMBL/GenBank/DDBJ whole genome shotgun (WGS) entry which is preliminary data.</text>
</comment>
<sequence length="364" mass="42162">MRIEPYNDSETKEVLLRLLNNEEFISFVKTNLNPNRSKFLSLPGSTFLTLQLFKSKVRKINTIDEFQTQVKKVLESVIKQTIDDFTFSGLEKLDPKKGYLFIGNHRDITLDSALCNHAIVSEGFSTTYNAIGDNLVNIDWMGDLLRLNKSFIISRSGNTKKEIYNNLMGASKYIFQLLSTKNLVWIAQRQGRSKDGIDKTDPAVLKMIHMQQRKNFDFEDFTENINIVPCSISYEFDPLDKEKAKTLINSNIQKTPDEDVKHIFKGITEKKGFVHLNFCPQIKGKFSPEELAKKIDTSIHSNFQLWDSNYYCYYMLAGNSKKANEFTRGKKYFDELSSAMTNKELEYIMLQYANPVKLKEKNYE</sequence>
<organism evidence="2 3">
    <name type="scientific">SAR86 cluster bacterium</name>
    <dbReference type="NCBI Taxonomy" id="2030880"/>
    <lineage>
        <taxon>Bacteria</taxon>
        <taxon>Pseudomonadati</taxon>
        <taxon>Pseudomonadota</taxon>
        <taxon>Gammaproteobacteria</taxon>
        <taxon>SAR86 cluster</taxon>
    </lineage>
</organism>
<accession>A0A520N0F8</accession>
<proteinExistence type="predicted"/>
<dbReference type="GO" id="GO:0042840">
    <property type="term" value="P:D-glucuronate catabolic process"/>
    <property type="evidence" value="ECO:0007669"/>
    <property type="project" value="TreeGrafter"/>
</dbReference>
<dbReference type="Proteomes" id="UP000315825">
    <property type="component" value="Unassembled WGS sequence"/>
</dbReference>
<keyword evidence="2" id="KW-0012">Acyltransferase</keyword>
<dbReference type="EMBL" id="SHBE01000002">
    <property type="protein sequence ID" value="RZO26961.1"/>
    <property type="molecule type" value="Genomic_DNA"/>
</dbReference>
<dbReference type="PANTHER" id="PTHR30068">
    <property type="entry name" value="URONATE ISOMERASE"/>
    <property type="match status" value="1"/>
</dbReference>
<dbReference type="GO" id="GO:0019698">
    <property type="term" value="P:D-galacturonate catabolic process"/>
    <property type="evidence" value="ECO:0007669"/>
    <property type="project" value="TreeGrafter"/>
</dbReference>
<gene>
    <name evidence="2" type="ORF">EVA92_02090</name>
</gene>
<evidence type="ECO:0000313" key="2">
    <source>
        <dbReference type="EMBL" id="RZO26961.1"/>
    </source>
</evidence>